<dbReference type="SUPFAM" id="SSF56784">
    <property type="entry name" value="HAD-like"/>
    <property type="match status" value="1"/>
</dbReference>
<dbReference type="KEGG" id="hcv:FTV88_2184"/>
<evidence type="ECO:0000313" key="2">
    <source>
        <dbReference type="Proteomes" id="UP000366051"/>
    </source>
</evidence>
<dbReference type="RefSeq" id="WP_153725504.1">
    <property type="nucleotide sequence ID" value="NZ_CP045875.1"/>
</dbReference>
<dbReference type="AlphaFoldDB" id="A0A5Q2N4P1"/>
<organism evidence="1 2">
    <name type="scientific">Heliorestis convoluta</name>
    <dbReference type="NCBI Taxonomy" id="356322"/>
    <lineage>
        <taxon>Bacteria</taxon>
        <taxon>Bacillati</taxon>
        <taxon>Bacillota</taxon>
        <taxon>Clostridia</taxon>
        <taxon>Eubacteriales</taxon>
        <taxon>Heliobacteriaceae</taxon>
        <taxon>Heliorestis</taxon>
    </lineage>
</organism>
<gene>
    <name evidence="1" type="ORF">FTV88_2184</name>
</gene>
<sequence>MIIGVDICNTIARVNEALALHFLGTYTIPESLQKQRRWDLPGLTPDFFRSPTGMIFLSQVQPYNGAAEVLSSFVRSGHKVIYITARPQETELVTRRWLKEHHFPCDEVIHSEEKGLVCIEKEVDVMIEDDPFYAQQIKEAGVSLFLVKQRYNATFPAPKMDWKMARLILPKAVGKNIKSERN</sequence>
<evidence type="ECO:0008006" key="3">
    <source>
        <dbReference type="Google" id="ProtNLM"/>
    </source>
</evidence>
<accession>A0A5Q2N4P1</accession>
<dbReference type="InterPro" id="IPR036412">
    <property type="entry name" value="HAD-like_sf"/>
</dbReference>
<evidence type="ECO:0000313" key="1">
    <source>
        <dbReference type="EMBL" id="QGG48282.1"/>
    </source>
</evidence>
<name>A0A5Q2N4P1_9FIRM</name>
<dbReference type="EMBL" id="CP045875">
    <property type="protein sequence ID" value="QGG48282.1"/>
    <property type="molecule type" value="Genomic_DNA"/>
</dbReference>
<dbReference type="Gene3D" id="3.40.50.1000">
    <property type="entry name" value="HAD superfamily/HAD-like"/>
    <property type="match status" value="1"/>
</dbReference>
<dbReference type="OrthoDB" id="2471595at2"/>
<reference evidence="2" key="1">
    <citation type="submission" date="2019-11" db="EMBL/GenBank/DDBJ databases">
        <title>Genome sequence of Heliorestis convoluta strain HH, an alkaliphilic and minimalistic phototrophic bacterium from a soda lake in Egypt.</title>
        <authorList>
            <person name="Dewey E.D."/>
            <person name="Stokes L.M."/>
            <person name="Burchell B.M."/>
            <person name="Shaffer K.N."/>
            <person name="Huntington A.M."/>
            <person name="Baker J.M."/>
            <person name="Nadendla S."/>
            <person name="Giglio M.G."/>
            <person name="Touchman J.W."/>
            <person name="Blankenship R.E."/>
            <person name="Madigan M.T."/>
            <person name="Sattley W.M."/>
        </authorList>
    </citation>
    <scope>NUCLEOTIDE SEQUENCE [LARGE SCALE GENOMIC DNA]</scope>
    <source>
        <strain evidence="2">HH</strain>
    </source>
</reference>
<proteinExistence type="predicted"/>
<dbReference type="Proteomes" id="UP000366051">
    <property type="component" value="Chromosome"/>
</dbReference>
<keyword evidence="2" id="KW-1185">Reference proteome</keyword>
<protein>
    <recommendedName>
        <fullName evidence="3">Nucleotidase</fullName>
    </recommendedName>
</protein>
<dbReference type="InterPro" id="IPR023214">
    <property type="entry name" value="HAD_sf"/>
</dbReference>
<dbReference type="Pfam" id="PF24694">
    <property type="entry name" value="LNS2_PITM1-3"/>
    <property type="match status" value="1"/>
</dbReference>